<dbReference type="Gene3D" id="3.20.20.70">
    <property type="entry name" value="Aldolase class I"/>
    <property type="match status" value="1"/>
</dbReference>
<reference evidence="1 2" key="1">
    <citation type="submission" date="2017-03" db="EMBL/GenBank/DDBJ databases">
        <title>Genome Survey of Euroglyphus maynei.</title>
        <authorList>
            <person name="Arlian L.G."/>
            <person name="Morgan M.S."/>
            <person name="Rider S.D."/>
        </authorList>
    </citation>
    <scope>NUCLEOTIDE SEQUENCE [LARGE SCALE GENOMIC DNA]</scope>
    <source>
        <strain evidence="1">Arlian Lab</strain>
        <tissue evidence="1">Whole body</tissue>
    </source>
</reference>
<gene>
    <name evidence="1" type="ORF">BLA29_014529</name>
</gene>
<comment type="caution">
    <text evidence="1">The sequence shown here is derived from an EMBL/GenBank/DDBJ whole genome shotgun (WGS) entry which is preliminary data.</text>
</comment>
<name>A0A1Y3ASA7_EURMA</name>
<organism evidence="1 2">
    <name type="scientific">Euroglyphus maynei</name>
    <name type="common">Mayne's house dust mite</name>
    <dbReference type="NCBI Taxonomy" id="6958"/>
    <lineage>
        <taxon>Eukaryota</taxon>
        <taxon>Metazoa</taxon>
        <taxon>Ecdysozoa</taxon>
        <taxon>Arthropoda</taxon>
        <taxon>Chelicerata</taxon>
        <taxon>Arachnida</taxon>
        <taxon>Acari</taxon>
        <taxon>Acariformes</taxon>
        <taxon>Sarcoptiformes</taxon>
        <taxon>Astigmata</taxon>
        <taxon>Psoroptidia</taxon>
        <taxon>Analgoidea</taxon>
        <taxon>Pyroglyphidae</taxon>
        <taxon>Pyroglyphinae</taxon>
        <taxon>Euroglyphus</taxon>
    </lineage>
</organism>
<dbReference type="InterPro" id="IPR013785">
    <property type="entry name" value="Aldolase_TIM"/>
</dbReference>
<accession>A0A1Y3ASA7</accession>
<sequence length="87" mass="10107">MSVEESGQLARLVQTLNRFDGIALLAPIFYKVINADQLVSYLESILNKTDGQMPLLYYHFPDRTGQQNCNHFLLVKNFKKFVFLFFS</sequence>
<dbReference type="AlphaFoldDB" id="A0A1Y3ASA7"/>
<dbReference type="EMBL" id="MUJZ01061594">
    <property type="protein sequence ID" value="OTF71329.1"/>
    <property type="molecule type" value="Genomic_DNA"/>
</dbReference>
<protein>
    <submittedName>
        <fullName evidence="1">Uncharacterized protein</fullName>
    </submittedName>
</protein>
<proteinExistence type="predicted"/>
<evidence type="ECO:0000313" key="2">
    <source>
        <dbReference type="Proteomes" id="UP000194236"/>
    </source>
</evidence>
<dbReference type="SUPFAM" id="SSF51569">
    <property type="entry name" value="Aldolase"/>
    <property type="match status" value="1"/>
</dbReference>
<dbReference type="OrthoDB" id="191315at2759"/>
<keyword evidence="2" id="KW-1185">Reference proteome</keyword>
<evidence type="ECO:0000313" key="1">
    <source>
        <dbReference type="EMBL" id="OTF71329.1"/>
    </source>
</evidence>
<dbReference type="Proteomes" id="UP000194236">
    <property type="component" value="Unassembled WGS sequence"/>
</dbReference>